<accession>E3CZ36</accession>
<evidence type="ECO:0000259" key="1">
    <source>
        <dbReference type="Pfam" id="PF03749"/>
    </source>
</evidence>
<feature type="domain" description="SfsA N-terminal OB" evidence="2">
    <location>
        <begin position="18"/>
        <end position="77"/>
    </location>
</feature>
<dbReference type="Proteomes" id="UP000005096">
    <property type="component" value="Chromosome"/>
</dbReference>
<dbReference type="GO" id="GO:0003677">
    <property type="term" value="F:DNA binding"/>
    <property type="evidence" value="ECO:0007669"/>
    <property type="project" value="InterPro"/>
</dbReference>
<feature type="domain" description="Sugar fermentation stimulation protein C-terminal" evidence="1">
    <location>
        <begin position="85"/>
        <end position="218"/>
    </location>
</feature>
<organism evidence="3 4">
    <name type="scientific">Aminomonas paucivorans DSM 12260</name>
    <dbReference type="NCBI Taxonomy" id="584708"/>
    <lineage>
        <taxon>Bacteria</taxon>
        <taxon>Thermotogati</taxon>
        <taxon>Synergistota</taxon>
        <taxon>Synergistia</taxon>
        <taxon>Synergistales</taxon>
        <taxon>Synergistaceae</taxon>
        <taxon>Aminomonas</taxon>
    </lineage>
</organism>
<dbReference type="CDD" id="cd10441">
    <property type="entry name" value="GIY-YIG_COG1833"/>
    <property type="match status" value="1"/>
</dbReference>
<dbReference type="RefSeq" id="WP_006299956.1">
    <property type="nucleotide sequence ID" value="NZ_CM001022.1"/>
</dbReference>
<dbReference type="InterPro" id="IPR041465">
    <property type="entry name" value="SfsA_N"/>
</dbReference>
<dbReference type="eggNOG" id="COG1489">
    <property type="taxonomic scope" value="Bacteria"/>
</dbReference>
<keyword evidence="4" id="KW-1185">Reference proteome</keyword>
<dbReference type="InterPro" id="IPR040452">
    <property type="entry name" value="SfsA_C"/>
</dbReference>
<dbReference type="Pfam" id="PF03749">
    <property type="entry name" value="SfsA"/>
    <property type="match status" value="1"/>
</dbReference>
<dbReference type="NCBIfam" id="TIGR00230">
    <property type="entry name" value="sfsA"/>
    <property type="match status" value="1"/>
</dbReference>
<dbReference type="Pfam" id="PF01986">
    <property type="entry name" value="DUF123"/>
    <property type="match status" value="1"/>
</dbReference>
<dbReference type="PANTHER" id="PTHR30545">
    <property type="entry name" value="SUGAR FERMENTATION STIMULATION PROTEIN A"/>
    <property type="match status" value="1"/>
</dbReference>
<evidence type="ECO:0000259" key="2">
    <source>
        <dbReference type="Pfam" id="PF17746"/>
    </source>
</evidence>
<dbReference type="Pfam" id="PF17746">
    <property type="entry name" value="SfsA_N"/>
    <property type="match status" value="1"/>
</dbReference>
<dbReference type="HOGENOM" id="CLU_060934_0_0_0"/>
<dbReference type="EMBL" id="CM001022">
    <property type="protein sequence ID" value="EFQ22809.1"/>
    <property type="molecule type" value="Genomic_DNA"/>
</dbReference>
<protein>
    <submittedName>
        <fullName evidence="3">Sugar fermentation stimulation protein</fullName>
    </submittedName>
</protein>
<dbReference type="eggNOG" id="COG1833">
    <property type="taxonomic scope" value="Bacteria"/>
</dbReference>
<sequence>MPPSPFSLAPSLREGRFLQRLNRFVVEADLEGRTVRAHLPNPGRLLELLVPGRPLWLAPSGGTLPFRTVGVQRLDSFVPLDTLRANDAAEHLLRQRGIPGLEDAAVTRREVAVGASRFDFLLQRSGGPFLLEVKCCTLFDRRLALFPDAPSLRGRRHLDHLGELASSGQPCGVLFLVQAPVPRAFLPDWHTDPEFAASLFAARDRGVEVFVAALSWDEAFRLSPEVRELPVPWEAGMREARDRGSYLLVLELSRDEILPVGALGERFFPKGYYVYAGSARGGLSARLARHRRVGKKLHGHIDFLRERCRVVRDLPVRSSRDEECELARRVGELAEEAVPRFGCSDCSCPSHLFRFASDPSRCGPLFEAVLDLRTRLPELEP</sequence>
<gene>
    <name evidence="3" type="ORF">Apau_0375</name>
</gene>
<dbReference type="InterPro" id="IPR005224">
    <property type="entry name" value="SfsA"/>
</dbReference>
<evidence type="ECO:0000313" key="3">
    <source>
        <dbReference type="EMBL" id="EFQ22809.1"/>
    </source>
</evidence>
<dbReference type="Gene3D" id="2.40.50.580">
    <property type="match status" value="1"/>
</dbReference>
<dbReference type="InterPro" id="IPR002837">
    <property type="entry name" value="DUF123"/>
</dbReference>
<name>E3CZ36_9BACT</name>
<dbReference type="AlphaFoldDB" id="E3CZ36"/>
<dbReference type="PANTHER" id="PTHR30545:SF2">
    <property type="entry name" value="SUGAR FERMENTATION STIMULATION PROTEIN A"/>
    <property type="match status" value="1"/>
</dbReference>
<dbReference type="Gene3D" id="3.40.1350.60">
    <property type="match status" value="1"/>
</dbReference>
<proteinExistence type="predicted"/>
<evidence type="ECO:0000313" key="4">
    <source>
        <dbReference type="Proteomes" id="UP000005096"/>
    </source>
</evidence>
<dbReference type="STRING" id="584708.Apau_0375"/>
<reference evidence="3 4" key="1">
    <citation type="journal article" date="2010" name="Stand. Genomic Sci.">
        <title>Non-contiguous finished genome sequence of Aminomonas paucivorans type strain (GLU-3).</title>
        <authorList>
            <person name="Pitluck S."/>
            <person name="Yasawong M."/>
            <person name="Held B."/>
            <person name="Lapidus A."/>
            <person name="Nolan M."/>
            <person name="Copeland A."/>
            <person name="Lucas S."/>
            <person name="Del Rio T.G."/>
            <person name="Tice H."/>
            <person name="Cheng J.F."/>
            <person name="Chertkov O."/>
            <person name="Goodwin L."/>
            <person name="Tapia R."/>
            <person name="Han C."/>
            <person name="Liolios K."/>
            <person name="Ivanova N."/>
            <person name="Mavromatis K."/>
            <person name="Ovchinnikova G."/>
            <person name="Pati A."/>
            <person name="Chen A."/>
            <person name="Palaniappan K."/>
            <person name="Land M."/>
            <person name="Hauser L."/>
            <person name="Chang Y.J."/>
            <person name="Jeffries C.D."/>
            <person name="Pukall R."/>
            <person name="Spring S."/>
            <person name="Rohde M."/>
            <person name="Sikorski J."/>
            <person name="Goker M."/>
            <person name="Woyke T."/>
            <person name="Bristow J."/>
            <person name="Eisen J.A."/>
            <person name="Markowitz V."/>
            <person name="Hugenholtz P."/>
            <person name="Kyrpides N.C."/>
            <person name="Klenk H.P."/>
        </authorList>
    </citation>
    <scope>NUCLEOTIDE SEQUENCE [LARGE SCALE GENOMIC DNA]</scope>
    <source>
        <strain evidence="3 4">DSM 12260</strain>
    </source>
</reference>
<dbReference type="CDD" id="cd22359">
    <property type="entry name" value="SfsA-like_bacterial"/>
    <property type="match status" value="1"/>
</dbReference>
<dbReference type="PaxDb" id="584708-Apau_0375"/>